<organism evidence="3 4">
    <name type="scientific">Candidatus Planktophila vernalis</name>
    <dbReference type="NCBI Taxonomy" id="1884907"/>
    <lineage>
        <taxon>Bacteria</taxon>
        <taxon>Bacillati</taxon>
        <taxon>Actinomycetota</taxon>
        <taxon>Actinomycetes</taxon>
        <taxon>Candidatus Nanopelagicales</taxon>
        <taxon>Candidatus Nanopelagicaceae</taxon>
        <taxon>Candidatus Planktophila</taxon>
    </lineage>
</organism>
<feature type="transmembrane region" description="Helical" evidence="2">
    <location>
        <begin position="127"/>
        <end position="145"/>
    </location>
</feature>
<feature type="transmembrane region" description="Helical" evidence="2">
    <location>
        <begin position="449"/>
        <end position="468"/>
    </location>
</feature>
<accession>A0A249KUP5</accession>
<protein>
    <recommendedName>
        <fullName evidence="5">Glycosyltransferase RgtA/B/C/D-like domain-containing protein</fullName>
    </recommendedName>
</protein>
<feature type="transmembrane region" description="Helical" evidence="2">
    <location>
        <begin position="390"/>
        <end position="407"/>
    </location>
</feature>
<keyword evidence="2" id="KW-0472">Membrane</keyword>
<evidence type="ECO:0008006" key="5">
    <source>
        <dbReference type="Google" id="ProtNLM"/>
    </source>
</evidence>
<reference evidence="3 4" key="1">
    <citation type="submission" date="2016-07" db="EMBL/GenBank/DDBJ databases">
        <title>High microdiversification within the ubiquitous acI lineage of Actinobacteria.</title>
        <authorList>
            <person name="Neuenschwander S.M."/>
            <person name="Salcher M."/>
            <person name="Ghai R."/>
            <person name="Pernthaler J."/>
        </authorList>
    </citation>
    <scope>NUCLEOTIDE SEQUENCE [LARGE SCALE GENOMIC DNA]</scope>
    <source>
        <strain evidence="3">MMS-IIA-15</strain>
    </source>
</reference>
<keyword evidence="2" id="KW-1133">Transmembrane helix</keyword>
<feature type="compositionally biased region" description="Gly residues" evidence="1">
    <location>
        <begin position="256"/>
        <end position="296"/>
    </location>
</feature>
<sequence length="478" mass="52426">MVGPWRHNHLRSNPYSSVWFTITSAYVIFHLLFLILLGKITAFGIDEDGYLEVFRKIYSGSFDIHSQISWPTNSTALLQLIYLPAKLVSLIGIPDYLALRIQSSVLFYITCWIIFRQIGNIYRRANIALLIGLMFLPSIFVWTSLGLRESYIFFWITLIWLSLHKLIDQHSIRYLVLLALSVNGLATTKIYLYTLALFMGFITLILLVRSKGYRNIVLMALVLLSPLLTLPGVKGELISGARSAILSETASQSGVNGSGSGVNGSGSGVNGSGSGVNGSGSGVNGSGSGVNGSGSGVNGADNGQTLKLLLEQLNENSLLESTLSKLGILDHLSEVASVRESENESTVVSNVFKNGSLTNVSQLVLAVIKFLVLPIPFANNGSYFMNLQSIESPLLYLAYFILFWYLLIVTRKKPRKPQLFFGLCLFAVLFTVQSALIEINLGTLVRHRSILILIIVLATVEASTKLSVFKRSQTDIKS</sequence>
<dbReference type="EMBL" id="CP016776">
    <property type="protein sequence ID" value="ASY20501.1"/>
    <property type="molecule type" value="Genomic_DNA"/>
</dbReference>
<dbReference type="AlphaFoldDB" id="A0A249KUP5"/>
<evidence type="ECO:0000256" key="1">
    <source>
        <dbReference type="SAM" id="MobiDB-lite"/>
    </source>
</evidence>
<keyword evidence="2" id="KW-0812">Transmembrane</keyword>
<evidence type="ECO:0000313" key="3">
    <source>
        <dbReference type="EMBL" id="ASY20501.1"/>
    </source>
</evidence>
<gene>
    <name evidence="3" type="ORF">A7sIIA15_06635</name>
</gene>
<proteinExistence type="predicted"/>
<feature type="transmembrane region" description="Helical" evidence="2">
    <location>
        <begin position="360"/>
        <end position="378"/>
    </location>
</feature>
<dbReference type="KEGG" id="pvn:A7sIIA15_06635"/>
<feature type="transmembrane region" description="Helical" evidence="2">
    <location>
        <begin position="419"/>
        <end position="437"/>
    </location>
</feature>
<feature type="transmembrane region" description="Helical" evidence="2">
    <location>
        <begin position="20"/>
        <end position="45"/>
    </location>
</feature>
<name>A0A249KUP5_9ACTN</name>
<feature type="region of interest" description="Disordered" evidence="1">
    <location>
        <begin position="251"/>
        <end position="296"/>
    </location>
</feature>
<keyword evidence="4" id="KW-1185">Reference proteome</keyword>
<evidence type="ECO:0000256" key="2">
    <source>
        <dbReference type="SAM" id="Phobius"/>
    </source>
</evidence>
<evidence type="ECO:0000313" key="4">
    <source>
        <dbReference type="Proteomes" id="UP000217186"/>
    </source>
</evidence>
<feature type="transmembrane region" description="Helical" evidence="2">
    <location>
        <begin position="174"/>
        <end position="207"/>
    </location>
</feature>
<dbReference type="Proteomes" id="UP000217186">
    <property type="component" value="Chromosome"/>
</dbReference>